<comment type="caution">
    <text evidence="3">The sequence shown here is derived from an EMBL/GenBank/DDBJ whole genome shotgun (WGS) entry which is preliminary data.</text>
</comment>
<dbReference type="Proteomes" id="UP000269669">
    <property type="component" value="Unassembled WGS sequence"/>
</dbReference>
<reference evidence="3 4" key="1">
    <citation type="submission" date="2018-12" db="EMBL/GenBank/DDBJ databases">
        <title>Sequencing of bacterial isolates from soil warming experiment in Harvard Forest, Massachusetts, USA.</title>
        <authorList>
            <person name="Deangelis K."/>
        </authorList>
    </citation>
    <scope>NUCLEOTIDE SEQUENCE [LARGE SCALE GENOMIC DNA]</scope>
    <source>
        <strain evidence="3 4">EB153</strain>
    </source>
</reference>
<keyword evidence="2" id="KW-0732">Signal</keyword>
<dbReference type="RefSeq" id="WP_125487702.1">
    <property type="nucleotide sequence ID" value="NZ_RSDW01000001.1"/>
</dbReference>
<keyword evidence="4" id="KW-1185">Reference proteome</keyword>
<feature type="chain" id="PRO_5018557097" evidence="2">
    <location>
        <begin position="22"/>
        <end position="127"/>
    </location>
</feature>
<dbReference type="OrthoDB" id="122907at2"/>
<sequence length="127" mass="13705">MKILRAAIMGALLLTGSSVMLHGQLGRGSNQTQNPLPPVGQGNMGGLGGRNEAPDPLGPRIQEQQAKSRNSDRQRKLVEDTERLLSLAADLKQQMGNTGKDAMSADMVRKAEEIEKLAKSVKERMKG</sequence>
<protein>
    <submittedName>
        <fullName evidence="3">Uncharacterized protein</fullName>
    </submittedName>
</protein>
<accession>A0A3R9PDW2</accession>
<dbReference type="EMBL" id="RSDW01000001">
    <property type="protein sequence ID" value="RSL19485.1"/>
    <property type="molecule type" value="Genomic_DNA"/>
</dbReference>
<evidence type="ECO:0000313" key="3">
    <source>
        <dbReference type="EMBL" id="RSL19485.1"/>
    </source>
</evidence>
<feature type="signal peptide" evidence="2">
    <location>
        <begin position="1"/>
        <end position="21"/>
    </location>
</feature>
<evidence type="ECO:0000256" key="1">
    <source>
        <dbReference type="SAM" id="MobiDB-lite"/>
    </source>
</evidence>
<evidence type="ECO:0000313" key="4">
    <source>
        <dbReference type="Proteomes" id="UP000269669"/>
    </source>
</evidence>
<feature type="compositionally biased region" description="Basic and acidic residues" evidence="1">
    <location>
        <begin position="69"/>
        <end position="81"/>
    </location>
</feature>
<evidence type="ECO:0000256" key="2">
    <source>
        <dbReference type="SAM" id="SignalP"/>
    </source>
</evidence>
<feature type="region of interest" description="Disordered" evidence="1">
    <location>
        <begin position="24"/>
        <end position="81"/>
    </location>
</feature>
<organism evidence="3 4">
    <name type="scientific">Edaphobacter aggregans</name>
    <dbReference type="NCBI Taxonomy" id="570835"/>
    <lineage>
        <taxon>Bacteria</taxon>
        <taxon>Pseudomonadati</taxon>
        <taxon>Acidobacteriota</taxon>
        <taxon>Terriglobia</taxon>
        <taxon>Terriglobales</taxon>
        <taxon>Acidobacteriaceae</taxon>
        <taxon>Edaphobacter</taxon>
    </lineage>
</organism>
<dbReference type="AlphaFoldDB" id="A0A3R9PDW2"/>
<gene>
    <name evidence="3" type="ORF">EDE15_5154</name>
</gene>
<name>A0A3R9PDW2_9BACT</name>
<proteinExistence type="predicted"/>